<evidence type="ECO:0000313" key="2">
    <source>
        <dbReference type="Proteomes" id="UP000829196"/>
    </source>
</evidence>
<keyword evidence="2" id="KW-1185">Reference proteome</keyword>
<proteinExistence type="predicted"/>
<accession>A0A8T3BWC5</accession>
<name>A0A8T3BWC5_DENNO</name>
<sequence length="123" mass="13968">MPKTRNLPRAPDPFSFVRLFDALAGPDYSSRPRIHRCAPPSDAATNVFFNSAKLITNEIITPRINKRQVTFHELEQTPFETGEHVHLTKELLTNYEILVSVAKASELQGKVYFSDHVDVIAEF</sequence>
<gene>
    <name evidence="1" type="ORF">KFK09_007264</name>
</gene>
<dbReference type="OrthoDB" id="546861at2759"/>
<comment type="caution">
    <text evidence="1">The sequence shown here is derived from an EMBL/GenBank/DDBJ whole genome shotgun (WGS) entry which is preliminary data.</text>
</comment>
<organism evidence="1 2">
    <name type="scientific">Dendrobium nobile</name>
    <name type="common">Orchid</name>
    <dbReference type="NCBI Taxonomy" id="94219"/>
    <lineage>
        <taxon>Eukaryota</taxon>
        <taxon>Viridiplantae</taxon>
        <taxon>Streptophyta</taxon>
        <taxon>Embryophyta</taxon>
        <taxon>Tracheophyta</taxon>
        <taxon>Spermatophyta</taxon>
        <taxon>Magnoliopsida</taxon>
        <taxon>Liliopsida</taxon>
        <taxon>Asparagales</taxon>
        <taxon>Orchidaceae</taxon>
        <taxon>Epidendroideae</taxon>
        <taxon>Malaxideae</taxon>
        <taxon>Dendrobiinae</taxon>
        <taxon>Dendrobium</taxon>
    </lineage>
</organism>
<dbReference type="EMBL" id="JAGYWB010000006">
    <property type="protein sequence ID" value="KAI0519803.1"/>
    <property type="molecule type" value="Genomic_DNA"/>
</dbReference>
<reference evidence="1" key="1">
    <citation type="journal article" date="2022" name="Front. Genet.">
        <title>Chromosome-Scale Assembly of the Dendrobium nobile Genome Provides Insights Into the Molecular Mechanism of the Biosynthesis of the Medicinal Active Ingredient of Dendrobium.</title>
        <authorList>
            <person name="Xu Q."/>
            <person name="Niu S.-C."/>
            <person name="Li K.-L."/>
            <person name="Zheng P.-J."/>
            <person name="Zhang X.-J."/>
            <person name="Jia Y."/>
            <person name="Liu Y."/>
            <person name="Niu Y.-X."/>
            <person name="Yu L.-H."/>
            <person name="Chen D.-F."/>
            <person name="Zhang G.-Q."/>
        </authorList>
    </citation>
    <scope>NUCLEOTIDE SEQUENCE</scope>
    <source>
        <tissue evidence="1">Leaf</tissue>
    </source>
</reference>
<dbReference type="SMR" id="A0A8T3BWC5"/>
<dbReference type="AlphaFoldDB" id="A0A8T3BWC5"/>
<protein>
    <submittedName>
        <fullName evidence="1">Uncharacterized protein</fullName>
    </submittedName>
</protein>
<dbReference type="Proteomes" id="UP000829196">
    <property type="component" value="Unassembled WGS sequence"/>
</dbReference>
<evidence type="ECO:0000313" key="1">
    <source>
        <dbReference type="EMBL" id="KAI0519803.1"/>
    </source>
</evidence>